<dbReference type="Pfam" id="PF01476">
    <property type="entry name" value="LysM"/>
    <property type="match status" value="3"/>
</dbReference>
<dbReference type="Proteomes" id="UP000053326">
    <property type="component" value="Unassembled WGS sequence"/>
</dbReference>
<organism evidence="2 3">
    <name type="scientific">Thermacetogenium phaeum</name>
    <dbReference type="NCBI Taxonomy" id="85874"/>
    <lineage>
        <taxon>Bacteria</taxon>
        <taxon>Bacillati</taxon>
        <taxon>Bacillota</taxon>
        <taxon>Clostridia</taxon>
        <taxon>Thermoanaerobacterales</taxon>
        <taxon>Thermoanaerobacteraceae</taxon>
        <taxon>Thermacetogenium</taxon>
    </lineage>
</organism>
<gene>
    <name evidence="2" type="ORF">XD66_0411</name>
</gene>
<reference evidence="3" key="1">
    <citation type="journal article" date="2015" name="MBio">
        <title>Genome-Resolved Metagenomic Analysis Reveals Roles for Candidate Phyla and Other Microbial Community Members in Biogeochemical Transformations in Oil Reservoirs.</title>
        <authorList>
            <person name="Hu P."/>
            <person name="Tom L."/>
            <person name="Singh A."/>
            <person name="Thomas B.C."/>
            <person name="Baker B.J."/>
            <person name="Piceno Y.M."/>
            <person name="Andersen G.L."/>
            <person name="Banfield J.F."/>
        </authorList>
    </citation>
    <scope>NUCLEOTIDE SEQUENCE [LARGE SCALE GENOMIC DNA]</scope>
</reference>
<dbReference type="InterPro" id="IPR036779">
    <property type="entry name" value="LysM_dom_sf"/>
</dbReference>
<dbReference type="EMBL" id="LGFO01000030">
    <property type="protein sequence ID" value="KUK36888.1"/>
    <property type="molecule type" value="Genomic_DNA"/>
</dbReference>
<dbReference type="PATRIC" id="fig|85874.4.peg.1549"/>
<dbReference type="PANTHER" id="PTHR33734:SF22">
    <property type="entry name" value="MEMBRANE-BOUND LYTIC MUREIN TRANSGLYCOSYLASE D"/>
    <property type="match status" value="1"/>
</dbReference>
<evidence type="ECO:0000259" key="1">
    <source>
        <dbReference type="PROSITE" id="PS51782"/>
    </source>
</evidence>
<evidence type="ECO:0000313" key="3">
    <source>
        <dbReference type="Proteomes" id="UP000053326"/>
    </source>
</evidence>
<dbReference type="PANTHER" id="PTHR33734">
    <property type="entry name" value="LYSM DOMAIN-CONTAINING GPI-ANCHORED PROTEIN 2"/>
    <property type="match status" value="1"/>
</dbReference>
<dbReference type="InterPro" id="IPR018392">
    <property type="entry name" value="LysM"/>
</dbReference>
<protein>
    <submittedName>
        <fullName evidence="2">Peptidoglycan-binding LysM</fullName>
    </submittedName>
</protein>
<name>A0A101FH04_9THEO</name>
<proteinExistence type="predicted"/>
<comment type="caution">
    <text evidence="2">The sequence shown here is derived from an EMBL/GenBank/DDBJ whole genome shotgun (WGS) entry which is preliminary data.</text>
</comment>
<dbReference type="CDD" id="cd00118">
    <property type="entry name" value="LysM"/>
    <property type="match status" value="3"/>
</dbReference>
<feature type="domain" description="LysM" evidence="1">
    <location>
        <begin position="9"/>
        <end position="53"/>
    </location>
</feature>
<dbReference type="SUPFAM" id="SSF54106">
    <property type="entry name" value="LysM domain"/>
    <property type="match status" value="3"/>
</dbReference>
<evidence type="ECO:0000313" key="2">
    <source>
        <dbReference type="EMBL" id="KUK36888.1"/>
    </source>
</evidence>
<dbReference type="SMART" id="SM00257">
    <property type="entry name" value="LysM"/>
    <property type="match status" value="3"/>
</dbReference>
<feature type="domain" description="LysM" evidence="1">
    <location>
        <begin position="66"/>
        <end position="110"/>
    </location>
</feature>
<accession>A0A101FH04</accession>
<dbReference type="Gene3D" id="3.10.350.10">
    <property type="entry name" value="LysM domain"/>
    <property type="match status" value="3"/>
</dbReference>
<dbReference type="AlphaFoldDB" id="A0A101FH04"/>
<sequence>MSKPSCPGTLYTIQAGDTFFLLAQRFGISLDAILAANPGVDPNNLQIGQVVCIPAPAPPKPECPGFFYTIQPGDTLSELAKRFGTTVKSIIDVNPGIDPRNLIVGQKICIPERRCPRGTVPYTIKQGDTLEAIARRFHTSVQRILKENPSLDPKNLIVGERICVPARNN</sequence>
<feature type="domain" description="LysM" evidence="1">
    <location>
        <begin position="120"/>
        <end position="164"/>
    </location>
</feature>
<dbReference type="PROSITE" id="PS51782">
    <property type="entry name" value="LYSM"/>
    <property type="match status" value="3"/>
</dbReference>